<comment type="caution">
    <text evidence="1">The sequence shown here is derived from an EMBL/GenBank/DDBJ whole genome shotgun (WGS) entry which is preliminary data.</text>
</comment>
<dbReference type="AlphaFoldDB" id="A0A2G5TD92"/>
<reference evidence="2" key="1">
    <citation type="submission" date="2017-10" db="EMBL/GenBank/DDBJ databases">
        <title>Rapid genome shrinkage in a self-fertile nematode reveals novel sperm competition proteins.</title>
        <authorList>
            <person name="Yin D."/>
            <person name="Schwarz E.M."/>
            <person name="Thomas C.G."/>
            <person name="Felde R.L."/>
            <person name="Korf I.F."/>
            <person name="Cutter A.D."/>
            <person name="Schartner C.M."/>
            <person name="Ralston E.J."/>
            <person name="Meyer B.J."/>
            <person name="Haag E.S."/>
        </authorList>
    </citation>
    <scope>NUCLEOTIDE SEQUENCE [LARGE SCALE GENOMIC DNA]</scope>
    <source>
        <strain evidence="2">JU1422</strain>
    </source>
</reference>
<dbReference type="OrthoDB" id="5906551at2759"/>
<keyword evidence="2" id="KW-1185">Reference proteome</keyword>
<dbReference type="Proteomes" id="UP000230233">
    <property type="component" value="Chromosome V"/>
</dbReference>
<accession>A0A2G5TD92</accession>
<evidence type="ECO:0008006" key="3">
    <source>
        <dbReference type="Google" id="ProtNLM"/>
    </source>
</evidence>
<gene>
    <name evidence="1" type="primary">Cnig_chr_V.g18257</name>
    <name evidence="1" type="ORF">B9Z55_018257</name>
</gene>
<dbReference type="EMBL" id="PDUG01000005">
    <property type="protein sequence ID" value="PIC25252.1"/>
    <property type="molecule type" value="Genomic_DNA"/>
</dbReference>
<name>A0A2G5TD92_9PELO</name>
<evidence type="ECO:0000313" key="1">
    <source>
        <dbReference type="EMBL" id="PIC25252.1"/>
    </source>
</evidence>
<proteinExistence type="predicted"/>
<protein>
    <recommendedName>
        <fullName evidence="3">DUF281 domain-containing protein</fullName>
    </recommendedName>
</protein>
<organism evidence="1 2">
    <name type="scientific">Caenorhabditis nigoni</name>
    <dbReference type="NCBI Taxonomy" id="1611254"/>
    <lineage>
        <taxon>Eukaryota</taxon>
        <taxon>Metazoa</taxon>
        <taxon>Ecdysozoa</taxon>
        <taxon>Nematoda</taxon>
        <taxon>Chromadorea</taxon>
        <taxon>Rhabditida</taxon>
        <taxon>Rhabditina</taxon>
        <taxon>Rhabditomorpha</taxon>
        <taxon>Rhabditoidea</taxon>
        <taxon>Rhabditidae</taxon>
        <taxon>Peloderinae</taxon>
        <taxon>Caenorhabditis</taxon>
    </lineage>
</organism>
<evidence type="ECO:0000313" key="2">
    <source>
        <dbReference type="Proteomes" id="UP000230233"/>
    </source>
</evidence>
<sequence length="127" mass="13825">MLLEKIFRSNINQLECLYDTCAVPIPCAECNLNTIGLPTNLPTGAVFNSVDYPDGNCKLTMASCARNDGKTCVQIAATLTFVDGSTTSSYGAYVQTQSVYLFCGNDGLYHQNNVHIMSIKCEYANCN</sequence>